<dbReference type="Gene3D" id="3.40.50.150">
    <property type="entry name" value="Vaccinia Virus protein VP39"/>
    <property type="match status" value="2"/>
</dbReference>
<reference evidence="2 3" key="1">
    <citation type="submission" date="2024-03" db="EMBL/GenBank/DDBJ databases">
        <title>Aureococcus anophagefferens CCMP1851 and Kratosvirus quantuckense: Draft genome of a second virus-susceptible host strain in the model system.</title>
        <authorList>
            <person name="Chase E."/>
            <person name="Truchon A.R."/>
            <person name="Schepens W."/>
            <person name="Wilhelm S.W."/>
        </authorList>
    </citation>
    <scope>NUCLEOTIDE SEQUENCE [LARGE SCALE GENOMIC DNA]</scope>
    <source>
        <strain evidence="2 3">CCMP1851</strain>
    </source>
</reference>
<name>A0ABR1FW28_AURAN</name>
<evidence type="ECO:0000313" key="3">
    <source>
        <dbReference type="Proteomes" id="UP001363151"/>
    </source>
</evidence>
<dbReference type="PANTHER" id="PTHR32379:SF1">
    <property type="entry name" value="GUANIDINOACETATE N-METHYLTRANSFERASE"/>
    <property type="match status" value="1"/>
</dbReference>
<dbReference type="PANTHER" id="PTHR32379">
    <property type="entry name" value="GUANIDINOACETATE N-METHYLTRANSFERASE"/>
    <property type="match status" value="1"/>
</dbReference>
<dbReference type="InterPro" id="IPR051038">
    <property type="entry name" value="RMT2/GAMT_Mtase"/>
</dbReference>
<keyword evidence="1" id="KW-0732">Signal</keyword>
<accession>A0ABR1FW28</accession>
<dbReference type="CDD" id="cd02440">
    <property type="entry name" value="AdoMet_MTases"/>
    <property type="match status" value="2"/>
</dbReference>
<protein>
    <submittedName>
        <fullName evidence="2">Protein-arginine N5-methyltransferase</fullName>
    </submittedName>
</protein>
<dbReference type="Proteomes" id="UP001363151">
    <property type="component" value="Unassembled WGS sequence"/>
</dbReference>
<dbReference type="SUPFAM" id="SSF53335">
    <property type="entry name" value="S-adenosyl-L-methionine-dependent methyltransferases"/>
    <property type="match status" value="2"/>
</dbReference>
<sequence>MHALAFLAVATTIVVGGGEDAAATVADGGACGNGRVIPDDRELELFHTVTDHGAWRGATFESTDEVLRFRGEVVMAADETVYVEGAARVASRRRARVLEVGRHGHLAREILRAGAAQYVVLEPNRGVFDAALGLALETAASASPFLGFWEENAPLLRSGQFDGVLYDAFPDVADSTFFAEARRLLRPGGALAFFLEGCGERSAPPTPETATRECGDWGLARSRLLDAGWLPGELKEPVPMRVSLGFEHSGARRTRTMLVTEAVRAPAGGAAAVPVPDRAALDRDLRAAAPELATRGEWQALPAAPRVDDADAGNASLIIDGAVVMDTQEAAYMVDLAGNLAGAASVLEIGYGLGLAAAAIQRLGAVDDGAGNGRDVEEHVIVEANAAVLRALLASDLGARSGVKALLGFWQEVVPLLRAESFDAVFFDPFPNDLERLGGACAHQRGFMAEAFRVLRPGGVFVYMSGSSDEASVEADTAAALAAGFLPGDVDITVRDYPMVDDLCAEYPNCAHFDHSVLMTRLVKAPA</sequence>
<comment type="caution">
    <text evidence="2">The sequence shown here is derived from an EMBL/GenBank/DDBJ whole genome shotgun (WGS) entry which is preliminary data.</text>
</comment>
<evidence type="ECO:0000256" key="1">
    <source>
        <dbReference type="SAM" id="SignalP"/>
    </source>
</evidence>
<organism evidence="2 3">
    <name type="scientific">Aureococcus anophagefferens</name>
    <name type="common">Harmful bloom alga</name>
    <dbReference type="NCBI Taxonomy" id="44056"/>
    <lineage>
        <taxon>Eukaryota</taxon>
        <taxon>Sar</taxon>
        <taxon>Stramenopiles</taxon>
        <taxon>Ochrophyta</taxon>
        <taxon>Pelagophyceae</taxon>
        <taxon>Pelagomonadales</taxon>
        <taxon>Pelagomonadaceae</taxon>
        <taxon>Aureococcus</taxon>
    </lineage>
</organism>
<dbReference type="EMBL" id="JBBJCI010000218">
    <property type="protein sequence ID" value="KAK7240029.1"/>
    <property type="molecule type" value="Genomic_DNA"/>
</dbReference>
<evidence type="ECO:0000313" key="2">
    <source>
        <dbReference type="EMBL" id="KAK7240029.1"/>
    </source>
</evidence>
<keyword evidence="3" id="KW-1185">Reference proteome</keyword>
<proteinExistence type="predicted"/>
<feature type="signal peptide" evidence="1">
    <location>
        <begin position="1"/>
        <end position="16"/>
    </location>
</feature>
<gene>
    <name evidence="2" type="primary">GAMT</name>
    <name evidence="2" type="ORF">SO694_00119075</name>
</gene>
<feature type="chain" id="PRO_5045323792" evidence="1">
    <location>
        <begin position="17"/>
        <end position="527"/>
    </location>
</feature>
<dbReference type="InterPro" id="IPR029063">
    <property type="entry name" value="SAM-dependent_MTases_sf"/>
</dbReference>